<proteinExistence type="predicted"/>
<dbReference type="Proteomes" id="UP000733744">
    <property type="component" value="Unassembled WGS sequence"/>
</dbReference>
<reference evidence="2 3" key="1">
    <citation type="journal article" date="2019" name="Antonie Van Leeuwenhoek">
        <title>Description of 'Ca. Methylobacter oryzae' KRF1, a novel species from the environmentally important Methylobacter clade 2.</title>
        <authorList>
            <person name="Khatri K."/>
            <person name="Mohite J.A."/>
            <person name="Pandit P.S."/>
            <person name="Bahulikar R."/>
            <person name="Rahalkar M.C."/>
        </authorList>
    </citation>
    <scope>NUCLEOTIDE SEQUENCE [LARGE SCALE GENOMIC DNA]</scope>
    <source>
        <strain evidence="2 3">KRF1</strain>
    </source>
</reference>
<protein>
    <submittedName>
        <fullName evidence="2">Uncharacterized protein</fullName>
    </submittedName>
</protein>
<dbReference type="RefSeq" id="WP_127029078.1">
    <property type="nucleotide sequence ID" value="NZ_RYFG02000100.1"/>
</dbReference>
<comment type="caution">
    <text evidence="2">The sequence shown here is derived from an EMBL/GenBank/DDBJ whole genome shotgun (WGS) entry which is preliminary data.</text>
</comment>
<evidence type="ECO:0000256" key="1">
    <source>
        <dbReference type="SAM" id="MobiDB-lite"/>
    </source>
</evidence>
<evidence type="ECO:0000313" key="2">
    <source>
        <dbReference type="EMBL" id="TRW94226.1"/>
    </source>
</evidence>
<keyword evidence="3" id="KW-1185">Reference proteome</keyword>
<gene>
    <name evidence="2" type="ORF">EKO24_012310</name>
</gene>
<dbReference type="EMBL" id="RYFG02000100">
    <property type="protein sequence ID" value="TRW94226.1"/>
    <property type="molecule type" value="Genomic_DNA"/>
</dbReference>
<organism evidence="2 3">
    <name type="scientific">Candidatus Methylobacter oryzae</name>
    <dbReference type="NCBI Taxonomy" id="2497749"/>
    <lineage>
        <taxon>Bacteria</taxon>
        <taxon>Pseudomonadati</taxon>
        <taxon>Pseudomonadota</taxon>
        <taxon>Gammaproteobacteria</taxon>
        <taxon>Methylococcales</taxon>
        <taxon>Methylococcaceae</taxon>
        <taxon>Methylobacter</taxon>
    </lineage>
</organism>
<sequence>MKLPQNLMQLHQQIGKEKVRQEVKNSLKGLTESKATGYISCLRLPLEKTKAFSVRTAEPPSLRSLSLHRHCPDIGADKKRSHRPV</sequence>
<accession>A0ABY3CAR0</accession>
<feature type="region of interest" description="Disordered" evidence="1">
    <location>
        <begin position="65"/>
        <end position="85"/>
    </location>
</feature>
<evidence type="ECO:0000313" key="3">
    <source>
        <dbReference type="Proteomes" id="UP000733744"/>
    </source>
</evidence>
<name>A0ABY3CAR0_9GAMM</name>